<dbReference type="InterPro" id="IPR021309">
    <property type="entry name" value="YgaP-like_TM"/>
</dbReference>
<organism evidence="4 5">
    <name type="scientific">Heyndrickxia ginsengihumi</name>
    <dbReference type="NCBI Taxonomy" id="363870"/>
    <lineage>
        <taxon>Bacteria</taxon>
        <taxon>Bacillati</taxon>
        <taxon>Bacillota</taxon>
        <taxon>Bacilli</taxon>
        <taxon>Bacillales</taxon>
        <taxon>Bacillaceae</taxon>
        <taxon>Heyndrickxia</taxon>
    </lineage>
</organism>
<dbReference type="EMBL" id="JAAIWK010000030">
    <property type="protein sequence ID" value="NEY21291.1"/>
    <property type="molecule type" value="Genomic_DNA"/>
</dbReference>
<feature type="region of interest" description="Disordered" evidence="1">
    <location>
        <begin position="104"/>
        <end position="124"/>
    </location>
</feature>
<feature type="transmembrane region" description="Helical" evidence="2">
    <location>
        <begin position="6"/>
        <end position="25"/>
    </location>
</feature>
<evidence type="ECO:0000256" key="1">
    <source>
        <dbReference type="SAM" id="MobiDB-lite"/>
    </source>
</evidence>
<accession>A0A6M0P9V2</accession>
<dbReference type="RefSeq" id="WP_025731130.1">
    <property type="nucleotide sequence ID" value="NZ_JAAIWK010000030.1"/>
</dbReference>
<keyword evidence="2" id="KW-0472">Membrane</keyword>
<sequence>MKVSSNIGIISALLRITFGLTFLAWSTAKLSRRPWCSKYVLIMILSAMKVGEGIVRYCPITELFQKQSFNMSPLKNSADHKESKQSKSDQFNFENLDLTDLTQQLNEVSNGENHSNQANHSNEQ</sequence>
<keyword evidence="2" id="KW-1133">Transmembrane helix</keyword>
<comment type="caution">
    <text evidence="4">The sequence shown here is derived from an EMBL/GenBank/DDBJ whole genome shotgun (WGS) entry which is preliminary data.</text>
</comment>
<dbReference type="AlphaFoldDB" id="A0A6M0P9V2"/>
<protein>
    <submittedName>
        <fullName evidence="4">DUF2892 domain-containing protein</fullName>
    </submittedName>
</protein>
<evidence type="ECO:0000313" key="5">
    <source>
        <dbReference type="Proteomes" id="UP000476934"/>
    </source>
</evidence>
<dbReference type="Proteomes" id="UP000476934">
    <property type="component" value="Unassembled WGS sequence"/>
</dbReference>
<dbReference type="Pfam" id="PF11127">
    <property type="entry name" value="YgaP-like_TM"/>
    <property type="match status" value="1"/>
</dbReference>
<keyword evidence="2" id="KW-0812">Transmembrane</keyword>
<evidence type="ECO:0000259" key="3">
    <source>
        <dbReference type="Pfam" id="PF11127"/>
    </source>
</evidence>
<feature type="domain" description="Inner membrane protein YgaP-like transmembrane" evidence="3">
    <location>
        <begin position="5"/>
        <end position="67"/>
    </location>
</feature>
<reference evidence="4 5" key="1">
    <citation type="submission" date="2020-02" db="EMBL/GenBank/DDBJ databases">
        <authorList>
            <person name="Feng H."/>
        </authorList>
    </citation>
    <scope>NUCLEOTIDE SEQUENCE [LARGE SCALE GENOMIC DNA]</scope>
    <source>
        <strain evidence="4 5">Gsoil 114</strain>
    </source>
</reference>
<name>A0A6M0P9V2_9BACI</name>
<evidence type="ECO:0000256" key="2">
    <source>
        <dbReference type="SAM" id="Phobius"/>
    </source>
</evidence>
<dbReference type="OrthoDB" id="5405951at2"/>
<proteinExistence type="predicted"/>
<gene>
    <name evidence="4" type="ORF">G4D61_15190</name>
</gene>
<keyword evidence="5" id="KW-1185">Reference proteome</keyword>
<reference evidence="4 5" key="2">
    <citation type="submission" date="2020-03" db="EMBL/GenBank/DDBJ databases">
        <title>Bacillus aquiflavi sp. nov., isolated from yellow water of strong flavor Chinese baijiu in Yibin region of China.</title>
        <authorList>
            <person name="Xie J."/>
        </authorList>
    </citation>
    <scope>NUCLEOTIDE SEQUENCE [LARGE SCALE GENOMIC DNA]</scope>
    <source>
        <strain evidence="4 5">Gsoil 114</strain>
    </source>
</reference>
<evidence type="ECO:0000313" key="4">
    <source>
        <dbReference type="EMBL" id="NEY21291.1"/>
    </source>
</evidence>